<dbReference type="Proteomes" id="UP000199081">
    <property type="component" value="Unassembled WGS sequence"/>
</dbReference>
<gene>
    <name evidence="3" type="ORF">SAMN04488099_1169</name>
</gene>
<dbReference type="InterPro" id="IPR007060">
    <property type="entry name" value="FtsL/DivIC"/>
</dbReference>
<dbReference type="OrthoDB" id="2991180at2"/>
<feature type="transmembrane region" description="Helical" evidence="2">
    <location>
        <begin position="39"/>
        <end position="60"/>
    </location>
</feature>
<dbReference type="RefSeq" id="WP_091482691.1">
    <property type="nucleotide sequence ID" value="NZ_BJYC01000019.1"/>
</dbReference>
<evidence type="ECO:0000256" key="1">
    <source>
        <dbReference type="SAM" id="MobiDB-lite"/>
    </source>
</evidence>
<dbReference type="PANTHER" id="PTHR40027">
    <property type="entry name" value="CELL DIVISION PROTEIN DIVIC"/>
    <property type="match status" value="1"/>
</dbReference>
<dbReference type="STRING" id="426702.SAMN04488099_1169"/>
<keyword evidence="3" id="KW-0131">Cell cycle</keyword>
<protein>
    <submittedName>
        <fullName evidence="3">Cell division protein DivIC</fullName>
    </submittedName>
</protein>
<dbReference type="PANTHER" id="PTHR40027:SF1">
    <property type="entry name" value="CELL DIVISION PROTEIN DIVIC"/>
    <property type="match status" value="1"/>
</dbReference>
<organism evidence="3 4">
    <name type="scientific">Alkalibacterium pelagium</name>
    <dbReference type="NCBI Taxonomy" id="426702"/>
    <lineage>
        <taxon>Bacteria</taxon>
        <taxon>Bacillati</taxon>
        <taxon>Bacillota</taxon>
        <taxon>Bacilli</taxon>
        <taxon>Lactobacillales</taxon>
        <taxon>Carnobacteriaceae</taxon>
        <taxon>Alkalibacterium</taxon>
    </lineage>
</organism>
<keyword evidence="3" id="KW-0132">Cell division</keyword>
<accession>A0A1H7NU83</accession>
<dbReference type="Pfam" id="PF04977">
    <property type="entry name" value="DivIC"/>
    <property type="match status" value="1"/>
</dbReference>
<dbReference type="EMBL" id="FNZU01000016">
    <property type="protein sequence ID" value="SEL27042.1"/>
    <property type="molecule type" value="Genomic_DNA"/>
</dbReference>
<feature type="compositionally biased region" description="Basic and acidic residues" evidence="1">
    <location>
        <begin position="118"/>
        <end position="130"/>
    </location>
</feature>
<evidence type="ECO:0000313" key="4">
    <source>
        <dbReference type="Proteomes" id="UP000199081"/>
    </source>
</evidence>
<keyword evidence="2" id="KW-1133">Transmembrane helix</keyword>
<proteinExistence type="predicted"/>
<name>A0A1H7NU83_9LACT</name>
<keyword evidence="4" id="KW-1185">Reference proteome</keyword>
<evidence type="ECO:0000313" key="3">
    <source>
        <dbReference type="EMBL" id="SEL27042.1"/>
    </source>
</evidence>
<keyword evidence="2" id="KW-0472">Membrane</keyword>
<dbReference type="AlphaFoldDB" id="A0A1H7NU83"/>
<sequence length="145" mass="17241">MGNKKPRIARMKNDYIETKTLDSIRAHKRRKQLKRRMRIIIAMGMFLVILAGSTLVRNYIKLQDLEEQRVVAQQELESLELQQEELDYYIGLLEDEEYVTKLARSEYYLTKDNEIVFSFPDDRNPDHLEATDENPDAEEEETEEE</sequence>
<dbReference type="GO" id="GO:0051301">
    <property type="term" value="P:cell division"/>
    <property type="evidence" value="ECO:0007669"/>
    <property type="project" value="UniProtKB-KW"/>
</dbReference>
<dbReference type="InterPro" id="IPR039076">
    <property type="entry name" value="DivIC"/>
</dbReference>
<feature type="compositionally biased region" description="Acidic residues" evidence="1">
    <location>
        <begin position="131"/>
        <end position="145"/>
    </location>
</feature>
<evidence type="ECO:0000256" key="2">
    <source>
        <dbReference type="SAM" id="Phobius"/>
    </source>
</evidence>
<keyword evidence="2" id="KW-0812">Transmembrane</keyword>
<reference evidence="4" key="1">
    <citation type="submission" date="2016-10" db="EMBL/GenBank/DDBJ databases">
        <authorList>
            <person name="Varghese N."/>
            <person name="Submissions S."/>
        </authorList>
    </citation>
    <scope>NUCLEOTIDE SEQUENCE [LARGE SCALE GENOMIC DNA]</scope>
    <source>
        <strain evidence="4">DSM 19183</strain>
    </source>
</reference>
<feature type="region of interest" description="Disordered" evidence="1">
    <location>
        <begin position="118"/>
        <end position="145"/>
    </location>
</feature>